<gene>
    <name evidence="2" type="ORF">MOV08_05360</name>
</gene>
<feature type="region of interest" description="Disordered" evidence="1">
    <location>
        <begin position="416"/>
        <end position="435"/>
    </location>
</feature>
<organism evidence="2 3">
    <name type="scientific">Streptomyces yunnanensis</name>
    <dbReference type="NCBI Taxonomy" id="156453"/>
    <lineage>
        <taxon>Bacteria</taxon>
        <taxon>Bacillati</taxon>
        <taxon>Actinomycetota</taxon>
        <taxon>Actinomycetes</taxon>
        <taxon>Kitasatosporales</taxon>
        <taxon>Streptomycetaceae</taxon>
        <taxon>Streptomyces</taxon>
    </lineage>
</organism>
<evidence type="ECO:0000313" key="2">
    <source>
        <dbReference type="EMBL" id="WEB38789.1"/>
    </source>
</evidence>
<dbReference type="InterPro" id="IPR025048">
    <property type="entry name" value="DUF3987"/>
</dbReference>
<dbReference type="Proteomes" id="UP001218629">
    <property type="component" value="Chromosome"/>
</dbReference>
<dbReference type="RefSeq" id="WP_275306546.1">
    <property type="nucleotide sequence ID" value="NZ_CP095749.1"/>
</dbReference>
<proteinExistence type="predicted"/>
<sequence>MSEHPVEGMTVGKVREILDLVMPETEADPAGVLAALLSQVSCMVGDKVMLNIGGREMPVSVWTLLIGATGKGRKGTAYAMAARVCNVACPDFLTDHESSGASSGSGIIRAFVKRRESALAAMRDAEENGREYAGLSVTDTRMLLVEAEYETVIKRGKRDATLQGVMRKAWDGADLQNMVADGGVLRSPRFVVHGHSTPRGFRDNISATDVAGGTYNRMVIQHVTRSKRLSMRHVINEDSIKEAGAILARAVAFAGGIDEITLSEEAIDLFDEGLRDEIDEYRCEDEYIEDFLPRAVENVWRVGAIYALINLRDEISVADIEAAWSFVRHGLDSVAHIMGESADMVSGETEEDKILKVLRRNPGGISGTDIFKLTGVPARYTKSWAEKREDIDMWRGLGSLNGGRKPTMFRLMTAEEMGEAGEEPTTSVPEQASGPRLKAIGCETPVASVTMSVEDDNEFADLLN</sequence>
<protein>
    <submittedName>
        <fullName evidence="2">YfjI family protein</fullName>
    </submittedName>
</protein>
<evidence type="ECO:0000313" key="3">
    <source>
        <dbReference type="Proteomes" id="UP001218629"/>
    </source>
</evidence>
<evidence type="ECO:0000256" key="1">
    <source>
        <dbReference type="SAM" id="MobiDB-lite"/>
    </source>
</evidence>
<name>A0ABY8A3J2_9ACTN</name>
<keyword evidence="3" id="KW-1185">Reference proteome</keyword>
<dbReference type="Pfam" id="PF13148">
    <property type="entry name" value="DUF3987"/>
    <property type="match status" value="1"/>
</dbReference>
<reference evidence="2 3" key="1">
    <citation type="submission" date="2022-03" db="EMBL/GenBank/DDBJ databases">
        <title>Streptomyces yunnanensis P86,complete genome.</title>
        <authorList>
            <person name="Chen S."/>
            <person name="Zhang Q."/>
        </authorList>
    </citation>
    <scope>NUCLEOTIDE SEQUENCE [LARGE SCALE GENOMIC DNA]</scope>
    <source>
        <strain evidence="2 3">P86</strain>
    </source>
</reference>
<accession>A0ABY8A3J2</accession>
<dbReference type="EMBL" id="CP095749">
    <property type="protein sequence ID" value="WEB38789.1"/>
    <property type="molecule type" value="Genomic_DNA"/>
</dbReference>